<dbReference type="EMBL" id="VZRA01000003">
    <property type="protein sequence ID" value="KAB0669429.1"/>
    <property type="molecule type" value="Genomic_DNA"/>
</dbReference>
<proteinExistence type="predicted"/>
<feature type="transmembrane region" description="Helical" evidence="1">
    <location>
        <begin position="64"/>
        <end position="82"/>
    </location>
</feature>
<accession>A0ABQ6TLV1</accession>
<keyword evidence="1" id="KW-1133">Transmembrane helix</keyword>
<protein>
    <submittedName>
        <fullName evidence="2">Uncharacterized protein</fullName>
    </submittedName>
</protein>
<evidence type="ECO:0000256" key="1">
    <source>
        <dbReference type="SAM" id="Phobius"/>
    </source>
</evidence>
<keyword evidence="1" id="KW-0812">Transmembrane</keyword>
<evidence type="ECO:0000313" key="3">
    <source>
        <dbReference type="Proteomes" id="UP000798046"/>
    </source>
</evidence>
<keyword evidence="1" id="KW-0472">Membrane</keyword>
<keyword evidence="3" id="KW-1185">Reference proteome</keyword>
<name>A0ABQ6TLV1_9BACT</name>
<reference evidence="2 3" key="1">
    <citation type="journal article" date="2020" name="Microorganisms">
        <title>Description of Three Novel Members in the Family Geobacteraceae, Oryzomonas japonicum gen. nov., sp. nov., Oryzomonas sagensis sp. nov., and Oryzomonas ruber sp. nov.</title>
        <authorList>
            <person name="Xu Z."/>
            <person name="Masuda Y."/>
            <person name="Hayakawa C."/>
            <person name="Ushijima N."/>
            <person name="Kawano K."/>
            <person name="Shiratori Y."/>
            <person name="Senoo K."/>
            <person name="Itoh H."/>
        </authorList>
    </citation>
    <scope>NUCLEOTIDE SEQUENCE [LARGE SCALE GENOMIC DNA]</scope>
    <source>
        <strain evidence="2 3">Red100</strain>
    </source>
</reference>
<comment type="caution">
    <text evidence="2">The sequence shown here is derived from an EMBL/GenBank/DDBJ whole genome shotgun (WGS) entry which is preliminary data.</text>
</comment>
<evidence type="ECO:0000313" key="2">
    <source>
        <dbReference type="EMBL" id="KAB0669429.1"/>
    </source>
</evidence>
<feature type="transmembrane region" description="Helical" evidence="1">
    <location>
        <begin position="34"/>
        <end position="52"/>
    </location>
</feature>
<gene>
    <name evidence="2" type="ORF">F6V30_11505</name>
</gene>
<sequence>MTAGEGRKPMDDKQTPDAAGFGPGLAVIRKRRRYFFGTVAIYIPAMWIIHSISPTYRTMGTSIGIWVVILIITMFWSAVCVCPRCGNLFHVNGMTLLYLRKCLHCQLHINADKKPRTPENTATAPPHP</sequence>
<dbReference type="Proteomes" id="UP000798046">
    <property type="component" value="Unassembled WGS sequence"/>
</dbReference>
<organism evidence="2 3">
    <name type="scientific">Oryzomonas sagensis</name>
    <dbReference type="NCBI Taxonomy" id="2603857"/>
    <lineage>
        <taxon>Bacteria</taxon>
        <taxon>Pseudomonadati</taxon>
        <taxon>Thermodesulfobacteriota</taxon>
        <taxon>Desulfuromonadia</taxon>
        <taxon>Geobacterales</taxon>
        <taxon>Geobacteraceae</taxon>
        <taxon>Oryzomonas</taxon>
    </lineage>
</organism>
<dbReference type="RefSeq" id="WP_191965666.1">
    <property type="nucleotide sequence ID" value="NZ_VZRA01000003.1"/>
</dbReference>